<dbReference type="EMBL" id="KN817553">
    <property type="protein sequence ID" value="KJA22009.1"/>
    <property type="molecule type" value="Genomic_DNA"/>
</dbReference>
<evidence type="ECO:0000313" key="1">
    <source>
        <dbReference type="EMBL" id="KJA22009.1"/>
    </source>
</evidence>
<accession>A0A0D2NSZ8</accession>
<gene>
    <name evidence="1" type="ORF">HYPSUDRAFT_41390</name>
</gene>
<name>A0A0D2NSZ8_HYPSF</name>
<dbReference type="AlphaFoldDB" id="A0A0D2NSZ8"/>
<sequence length="77" mass="9113">MSSSHSFTRLRLILTDGIQYWHGFLMKRSHWRLSRLSDSHCSRKFIHISVHWRRASRDSVLLSQALMYVSSLIIGVR</sequence>
<organism evidence="1 2">
    <name type="scientific">Hypholoma sublateritium (strain FD-334 SS-4)</name>
    <dbReference type="NCBI Taxonomy" id="945553"/>
    <lineage>
        <taxon>Eukaryota</taxon>
        <taxon>Fungi</taxon>
        <taxon>Dikarya</taxon>
        <taxon>Basidiomycota</taxon>
        <taxon>Agaricomycotina</taxon>
        <taxon>Agaricomycetes</taxon>
        <taxon>Agaricomycetidae</taxon>
        <taxon>Agaricales</taxon>
        <taxon>Agaricineae</taxon>
        <taxon>Strophariaceae</taxon>
        <taxon>Hypholoma</taxon>
    </lineage>
</organism>
<dbReference type="Proteomes" id="UP000054270">
    <property type="component" value="Unassembled WGS sequence"/>
</dbReference>
<keyword evidence="2" id="KW-1185">Reference proteome</keyword>
<protein>
    <submittedName>
        <fullName evidence="1">Uncharacterized protein</fullName>
    </submittedName>
</protein>
<evidence type="ECO:0000313" key="2">
    <source>
        <dbReference type="Proteomes" id="UP000054270"/>
    </source>
</evidence>
<proteinExistence type="predicted"/>
<reference evidence="2" key="1">
    <citation type="submission" date="2014-04" db="EMBL/GenBank/DDBJ databases">
        <title>Evolutionary Origins and Diversification of the Mycorrhizal Mutualists.</title>
        <authorList>
            <consortium name="DOE Joint Genome Institute"/>
            <consortium name="Mycorrhizal Genomics Consortium"/>
            <person name="Kohler A."/>
            <person name="Kuo A."/>
            <person name="Nagy L.G."/>
            <person name="Floudas D."/>
            <person name="Copeland A."/>
            <person name="Barry K.W."/>
            <person name="Cichocki N."/>
            <person name="Veneault-Fourrey C."/>
            <person name="LaButti K."/>
            <person name="Lindquist E.A."/>
            <person name="Lipzen A."/>
            <person name="Lundell T."/>
            <person name="Morin E."/>
            <person name="Murat C."/>
            <person name="Riley R."/>
            <person name="Ohm R."/>
            <person name="Sun H."/>
            <person name="Tunlid A."/>
            <person name="Henrissat B."/>
            <person name="Grigoriev I.V."/>
            <person name="Hibbett D.S."/>
            <person name="Martin F."/>
        </authorList>
    </citation>
    <scope>NUCLEOTIDE SEQUENCE [LARGE SCALE GENOMIC DNA]</scope>
    <source>
        <strain evidence="2">FD-334 SS-4</strain>
    </source>
</reference>